<protein>
    <submittedName>
        <fullName evidence="7">Uncharacterized protein</fullName>
    </submittedName>
</protein>
<keyword evidence="3" id="KW-0853">WD repeat</keyword>
<evidence type="ECO:0000256" key="2">
    <source>
        <dbReference type="ARBA" id="ARBA00022483"/>
    </source>
</evidence>
<organism evidence="7 8">
    <name type="scientific">Puccinia striiformis</name>
    <dbReference type="NCBI Taxonomy" id="27350"/>
    <lineage>
        <taxon>Eukaryota</taxon>
        <taxon>Fungi</taxon>
        <taxon>Dikarya</taxon>
        <taxon>Basidiomycota</taxon>
        <taxon>Pucciniomycotina</taxon>
        <taxon>Pucciniomycetes</taxon>
        <taxon>Pucciniales</taxon>
        <taxon>Pucciniaceae</taxon>
        <taxon>Puccinia</taxon>
    </lineage>
</organism>
<evidence type="ECO:0000256" key="4">
    <source>
        <dbReference type="SAM" id="MobiDB-lite"/>
    </source>
</evidence>
<keyword evidence="2" id="KW-0268">Exocytosis</keyword>
<feature type="compositionally biased region" description="Low complexity" evidence="4">
    <location>
        <begin position="756"/>
        <end position="773"/>
    </location>
</feature>
<keyword evidence="8" id="KW-1185">Reference proteome</keyword>
<dbReference type="VEuPathDB" id="FungiDB:PSHT_07284"/>
<dbReference type="InterPro" id="IPR036322">
    <property type="entry name" value="WD40_repeat_dom_sf"/>
</dbReference>
<dbReference type="CDD" id="cd15873">
    <property type="entry name" value="R-SNARE_STXBP5_6"/>
    <property type="match status" value="1"/>
</dbReference>
<feature type="domain" description="Lethal giant larvae (Lgl)-like C-terminal" evidence="5">
    <location>
        <begin position="858"/>
        <end position="945"/>
    </location>
</feature>
<dbReference type="InterPro" id="IPR001680">
    <property type="entry name" value="WD40_rpt"/>
</dbReference>
<dbReference type="Gene3D" id="2.130.10.10">
    <property type="entry name" value="YVTN repeat-like/Quinoprotein amine dehydrogenase"/>
    <property type="match status" value="2"/>
</dbReference>
<dbReference type="GO" id="GO:0006887">
    <property type="term" value="P:exocytosis"/>
    <property type="evidence" value="ECO:0007669"/>
    <property type="project" value="UniProtKB-KW"/>
</dbReference>
<feature type="compositionally biased region" description="Polar residues" evidence="4">
    <location>
        <begin position="655"/>
        <end position="668"/>
    </location>
</feature>
<dbReference type="GO" id="GO:0019905">
    <property type="term" value="F:syntaxin binding"/>
    <property type="evidence" value="ECO:0007669"/>
    <property type="project" value="TreeGrafter"/>
</dbReference>
<dbReference type="Pfam" id="PF08596">
    <property type="entry name" value="Lgl_C"/>
    <property type="match status" value="1"/>
</dbReference>
<feature type="compositionally biased region" description="Polar residues" evidence="4">
    <location>
        <begin position="1223"/>
        <end position="1247"/>
    </location>
</feature>
<evidence type="ECO:0000256" key="1">
    <source>
        <dbReference type="ARBA" id="ARBA00008070"/>
    </source>
</evidence>
<comment type="similarity">
    <text evidence="1">Belongs to the WD repeat L(2)GL family.</text>
</comment>
<dbReference type="InterPro" id="IPR013905">
    <property type="entry name" value="Lgl_C_dom"/>
</dbReference>
<evidence type="ECO:0000259" key="6">
    <source>
        <dbReference type="Pfam" id="PF12894"/>
    </source>
</evidence>
<dbReference type="OrthoDB" id="19944at2759"/>
<feature type="domain" description="Anaphase-promoting complex subunit 4-like WD40" evidence="6">
    <location>
        <begin position="311"/>
        <end position="363"/>
    </location>
</feature>
<feature type="repeat" description="WD" evidence="3">
    <location>
        <begin position="307"/>
        <end position="348"/>
    </location>
</feature>
<evidence type="ECO:0000313" key="8">
    <source>
        <dbReference type="Proteomes" id="UP000238274"/>
    </source>
</evidence>
<reference evidence="8" key="2">
    <citation type="journal article" date="2018" name="BMC Genomics">
        <title>Genomic insights into host adaptation between the wheat stripe rust pathogen (Puccinia striiformis f. sp. tritici) and the barley stripe rust pathogen (Puccinia striiformis f. sp. hordei).</title>
        <authorList>
            <person name="Xia C."/>
            <person name="Wang M."/>
            <person name="Yin C."/>
            <person name="Cornejo O.E."/>
            <person name="Hulbert S.H."/>
            <person name="Chen X."/>
        </authorList>
    </citation>
    <scope>NUCLEOTIDE SEQUENCE [LARGE SCALE GENOMIC DNA]</scope>
    <source>
        <strain evidence="8">93TX-2</strain>
    </source>
</reference>
<accession>A0A2S4VZB4</accession>
<evidence type="ECO:0000259" key="5">
    <source>
        <dbReference type="Pfam" id="PF08596"/>
    </source>
</evidence>
<dbReference type="GO" id="GO:0005886">
    <property type="term" value="C:plasma membrane"/>
    <property type="evidence" value="ECO:0007669"/>
    <property type="project" value="TreeGrafter"/>
</dbReference>
<comment type="caution">
    <text evidence="7">The sequence shown here is derived from an EMBL/GenBank/DDBJ whole genome shotgun (WGS) entry which is preliminary data.</text>
</comment>
<dbReference type="SUPFAM" id="SSF50978">
    <property type="entry name" value="WD40 repeat-like"/>
    <property type="match status" value="1"/>
</dbReference>
<feature type="region of interest" description="Disordered" evidence="4">
    <location>
        <begin position="654"/>
        <end position="676"/>
    </location>
</feature>
<dbReference type="InterPro" id="IPR015943">
    <property type="entry name" value="WD40/YVTN_repeat-like_dom_sf"/>
</dbReference>
<sequence length="1342" mass="148547">MSSFFKPLGKKHREEATESLFKNLNWSQHFLEHDEDFFSPSKPFELGITATITAMAYDPLQSLLAVGTADGCFHLWGRPGVSTSWQNRPAHSIKFLAFKSDSKNYLTVYNLSKVQDEGPLREFTHSVRSTVTCFDISPAHSHMFLGLEDGTVDCFDLDRGIISPYRFFTVYSIFIHLSHALKTLTSRSISTEFAIYGLSKKPSTGKVVHQEPPAHVTCEISPTDSAHCVQLFQSVRQFEFISVIVFDSPMCTDIKIHPYDINLILIAHEGGISLYNVKQEHVVRTFQLIIPPGAIGGSSDPNDPSIFEDRRPKVNCLCFRPDGLMIAAGYSDGCIAFWSINDGEIPVTVRTIDRENVFTFDWEEPADTPVSQTIPSPKFSKREPIFRLAWSNSSAGPSNDSNKPDKNDLAKDGSKLVILGGLLVNDPRGVHVLHFPKYHLNVKPTSEIDSDTRSALKGSVASVGRTVYLTEDIPDDFLLIPRKSPYFDGAEDPVAILISSTWSRKHDWLNSGHFTINDDHSHSSGRTVHGYSFPPNISKEPREFLLPASFDWIGSKSILTSQLFDLSEVAYQFLRSSNTDTSTQLQPDPPNPLPLRGGHAKASPLIAAALQDDHQQASMVLDEFSNKHRMLVTIHMDYKIRFWDFSPALLLPRARNSSDPDNPQLQDKTTQHDSDLKADFPRRLEHLTVDMTALFRPTSTGQSNPKLAMPIEVQFNQESLDLLIILASRDSLLYTFHHQTFVSKEVSYPLELNTPLSASPSSRSMNPASSADSNHGKLAEAPDRAIEQPLQILQLAGQPSESGEQSLGPISLNVPEVSCVTSNGFLPTALIKIIDSKAAENTCTSARTEGPGGVLYALTDIGFLAIAHPREEWIKVIDLRKSRLLFSDVVRHESKSRGKSKSKENPICCMYWTIARTESDSATLPRLLVGYANGLVNMINLTPSDMASIDNWTAASNTNDSFRCDLSHHHKSGTSNHPISIFIFDSNGNPLLANLTSLRNALSQETRSKAVFEDDPVPSPRVSLDSISIIVFSHSVIVRTNINGPQLVCRSDLSSEPIIQASMLSYQGSYALLLIDQKRSCHILSLPKLEVICRTCLPMPNGIEHMGQLSIDCCADVVEQSSLSTTQLSTLFFGRDLIYLPELELYNPDILPPDPPQPYSSLLTTMTTNLTLNIASWFNQGSHSSDTSGGGSGNSRVTGAELDSIIAGPLRPEGRKIVPQPHRINQQTRSRSFTLTKPNRLRSQASKDPSFAKDQASVNSKRSPSNSTSMSNSNSLGAKTQLNRNIDALDERSDRLKFLNERFDDMTEASNDMLNQAKRIAQQQAAKSTFSTGLSSVKSLFK</sequence>
<dbReference type="GO" id="GO:0006893">
    <property type="term" value="P:Golgi to plasma membrane transport"/>
    <property type="evidence" value="ECO:0007669"/>
    <property type="project" value="TreeGrafter"/>
</dbReference>
<feature type="region of interest" description="Disordered" evidence="4">
    <location>
        <begin position="756"/>
        <end position="778"/>
    </location>
</feature>
<gene>
    <name evidence="7" type="ORF">PSHT_07284</name>
</gene>
<dbReference type="VEuPathDB" id="FungiDB:PSTT_02499"/>
<dbReference type="Proteomes" id="UP000238274">
    <property type="component" value="Unassembled WGS sequence"/>
</dbReference>
<dbReference type="GO" id="GO:0005096">
    <property type="term" value="F:GTPase activator activity"/>
    <property type="evidence" value="ECO:0007669"/>
    <property type="project" value="TreeGrafter"/>
</dbReference>
<evidence type="ECO:0000256" key="3">
    <source>
        <dbReference type="PROSITE-ProRule" id="PRU00221"/>
    </source>
</evidence>
<feature type="region of interest" description="Disordered" evidence="4">
    <location>
        <begin position="1205"/>
        <end position="1285"/>
    </location>
</feature>
<dbReference type="GO" id="GO:0005737">
    <property type="term" value="C:cytoplasm"/>
    <property type="evidence" value="ECO:0007669"/>
    <property type="project" value="TreeGrafter"/>
</dbReference>
<dbReference type="PANTHER" id="PTHR10241">
    <property type="entry name" value="LETHAL 2 GIANT LARVAE PROTEIN"/>
    <property type="match status" value="1"/>
</dbReference>
<reference evidence="7 8" key="1">
    <citation type="submission" date="2017-12" db="EMBL/GenBank/DDBJ databases">
        <title>Gene loss provides genomic basis for host adaptation in cereal stripe rust fungi.</title>
        <authorList>
            <person name="Xia C."/>
        </authorList>
    </citation>
    <scope>NUCLEOTIDE SEQUENCE [LARGE SCALE GENOMIC DNA]</scope>
    <source>
        <strain evidence="7 8">93TX-2</strain>
    </source>
</reference>
<feature type="compositionally biased region" description="Low complexity" evidence="4">
    <location>
        <begin position="1257"/>
        <end position="1275"/>
    </location>
</feature>
<dbReference type="EMBL" id="PKSM01000088">
    <property type="protein sequence ID" value="POW14848.1"/>
    <property type="molecule type" value="Genomic_DNA"/>
</dbReference>
<evidence type="ECO:0000313" key="7">
    <source>
        <dbReference type="EMBL" id="POW14848.1"/>
    </source>
</evidence>
<dbReference type="PANTHER" id="PTHR10241:SF25">
    <property type="entry name" value="TOMOSYN, ISOFORM C"/>
    <property type="match status" value="1"/>
</dbReference>
<dbReference type="GO" id="GO:0045159">
    <property type="term" value="F:myosin II binding"/>
    <property type="evidence" value="ECO:0007669"/>
    <property type="project" value="TreeGrafter"/>
</dbReference>
<name>A0A2S4VZB4_9BASI</name>
<dbReference type="SMART" id="SM00320">
    <property type="entry name" value="WD40"/>
    <property type="match status" value="5"/>
</dbReference>
<dbReference type="InterPro" id="IPR024977">
    <property type="entry name" value="Apc4-like_WD40_dom"/>
</dbReference>
<proteinExistence type="inferred from homology"/>
<dbReference type="PROSITE" id="PS50082">
    <property type="entry name" value="WD_REPEATS_2"/>
    <property type="match status" value="1"/>
</dbReference>
<dbReference type="Pfam" id="PF12894">
    <property type="entry name" value="ANAPC4_WD40"/>
    <property type="match status" value="1"/>
</dbReference>
<reference evidence="8" key="3">
    <citation type="journal article" date="2018" name="Mol. Plant Microbe Interact.">
        <title>Genome sequence resources for the wheat stripe rust pathogen (Puccinia striiformis f. sp. tritici) and the barley stripe rust pathogen (Puccinia striiformis f. sp. hordei).</title>
        <authorList>
            <person name="Xia C."/>
            <person name="Wang M."/>
            <person name="Yin C."/>
            <person name="Cornejo O.E."/>
            <person name="Hulbert S.H."/>
            <person name="Chen X."/>
        </authorList>
    </citation>
    <scope>NUCLEOTIDE SEQUENCE [LARGE SCALE GENOMIC DNA]</scope>
    <source>
        <strain evidence="8">93TX-2</strain>
    </source>
</reference>